<dbReference type="AlphaFoldDB" id="A0A4U3KRK6"/>
<gene>
    <name evidence="2" type="ORF">FC093_21380</name>
</gene>
<dbReference type="InterPro" id="IPR016181">
    <property type="entry name" value="Acyl_CoA_acyltransferase"/>
</dbReference>
<dbReference type="InterPro" id="IPR051531">
    <property type="entry name" value="N-acetyltransferase"/>
</dbReference>
<keyword evidence="2" id="KW-0808">Transferase</keyword>
<dbReference type="RefSeq" id="WP_137263859.1">
    <property type="nucleotide sequence ID" value="NZ_SZQL01000026.1"/>
</dbReference>
<sequence>MKASYTYHDGLQTDRLITRFLTPQDIPLWAAFFKDKEAIEFLSTFGFNSNLNMSTYWIEKQLLRYKENRYGLQALIHKKTKAFIGQCGLITQEIDGILEVEVGYHIIKKYWGQGYAPEAARCFIDYAFTNNIASSVISVIDINNTKSQRVAAKNGLVKEKQTTWAYHNVYVYRIGKEQWQCKKQH</sequence>
<dbReference type="EMBL" id="SZQL01000026">
    <property type="protein sequence ID" value="TKK64930.1"/>
    <property type="molecule type" value="Genomic_DNA"/>
</dbReference>
<evidence type="ECO:0000313" key="2">
    <source>
        <dbReference type="EMBL" id="TKK64930.1"/>
    </source>
</evidence>
<dbReference type="Proteomes" id="UP000305848">
    <property type="component" value="Unassembled WGS sequence"/>
</dbReference>
<dbReference type="PROSITE" id="PS51186">
    <property type="entry name" value="GNAT"/>
    <property type="match status" value="1"/>
</dbReference>
<feature type="domain" description="N-acetyltransferase" evidence="1">
    <location>
        <begin position="16"/>
        <end position="177"/>
    </location>
</feature>
<dbReference type="PANTHER" id="PTHR43792">
    <property type="entry name" value="GNAT FAMILY, PUTATIVE (AFU_ORTHOLOGUE AFUA_3G00765)-RELATED-RELATED"/>
    <property type="match status" value="1"/>
</dbReference>
<comment type="caution">
    <text evidence="2">The sequence shown here is derived from an EMBL/GenBank/DDBJ whole genome shotgun (WGS) entry which is preliminary data.</text>
</comment>
<organism evidence="2 3">
    <name type="scientific">Ilyomonas limi</name>
    <dbReference type="NCBI Taxonomy" id="2575867"/>
    <lineage>
        <taxon>Bacteria</taxon>
        <taxon>Pseudomonadati</taxon>
        <taxon>Bacteroidota</taxon>
        <taxon>Chitinophagia</taxon>
        <taxon>Chitinophagales</taxon>
        <taxon>Chitinophagaceae</taxon>
        <taxon>Ilyomonas</taxon>
    </lineage>
</organism>
<evidence type="ECO:0000259" key="1">
    <source>
        <dbReference type="PROSITE" id="PS51186"/>
    </source>
</evidence>
<name>A0A4U3KRK6_9BACT</name>
<accession>A0A4U3KRK6</accession>
<dbReference type="GO" id="GO:0016747">
    <property type="term" value="F:acyltransferase activity, transferring groups other than amino-acyl groups"/>
    <property type="evidence" value="ECO:0007669"/>
    <property type="project" value="InterPro"/>
</dbReference>
<evidence type="ECO:0000313" key="3">
    <source>
        <dbReference type="Proteomes" id="UP000305848"/>
    </source>
</evidence>
<dbReference type="PANTHER" id="PTHR43792:SF1">
    <property type="entry name" value="N-ACETYLTRANSFERASE DOMAIN-CONTAINING PROTEIN"/>
    <property type="match status" value="1"/>
</dbReference>
<protein>
    <submittedName>
        <fullName evidence="2">GNAT family N-acetyltransferase</fullName>
    </submittedName>
</protein>
<dbReference type="Pfam" id="PF13302">
    <property type="entry name" value="Acetyltransf_3"/>
    <property type="match status" value="1"/>
</dbReference>
<dbReference type="InterPro" id="IPR000182">
    <property type="entry name" value="GNAT_dom"/>
</dbReference>
<dbReference type="SUPFAM" id="SSF55729">
    <property type="entry name" value="Acyl-CoA N-acyltransferases (Nat)"/>
    <property type="match status" value="1"/>
</dbReference>
<keyword evidence="3" id="KW-1185">Reference proteome</keyword>
<dbReference type="Gene3D" id="3.40.630.30">
    <property type="match status" value="1"/>
</dbReference>
<dbReference type="OrthoDB" id="9788916at2"/>
<proteinExistence type="predicted"/>
<reference evidence="2 3" key="1">
    <citation type="submission" date="2019-05" db="EMBL/GenBank/DDBJ databases">
        <title>Panacibacter sp. strain 17mud1-8 Genome sequencing and assembly.</title>
        <authorList>
            <person name="Chhetri G."/>
        </authorList>
    </citation>
    <scope>NUCLEOTIDE SEQUENCE [LARGE SCALE GENOMIC DNA]</scope>
    <source>
        <strain evidence="2 3">17mud1-8</strain>
    </source>
</reference>